<evidence type="ECO:0000256" key="1">
    <source>
        <dbReference type="SAM" id="Phobius"/>
    </source>
</evidence>
<protein>
    <submittedName>
        <fullName evidence="3">Uncharacterized protein</fullName>
    </submittedName>
</protein>
<dbReference type="Proteomes" id="UP000266258">
    <property type="component" value="Unassembled WGS sequence"/>
</dbReference>
<evidence type="ECO:0000313" key="4">
    <source>
        <dbReference type="Proteomes" id="UP000266258"/>
    </source>
</evidence>
<sequence>MQILKKYLVPSVVAGTLLLLTSETAMAVSSTSTSGGGSSGGGGGQLASKSDVFNPLYRTLVAWTDGPLGKFIALLAIIIGIAAGIMRQSLTAVVIGLGAAIIFANAPTIIDAIMGTSLGNAELSQYSFWR</sequence>
<keyword evidence="4" id="KW-1185">Reference proteome</keyword>
<feature type="chain" id="PRO_5017483929" evidence="2">
    <location>
        <begin position="28"/>
        <end position="130"/>
    </location>
</feature>
<organism evidence="3 4">
    <name type="scientific">Psittacicella melopsittaci</name>
    <dbReference type="NCBI Taxonomy" id="2028576"/>
    <lineage>
        <taxon>Bacteria</taxon>
        <taxon>Pseudomonadati</taxon>
        <taxon>Pseudomonadota</taxon>
        <taxon>Gammaproteobacteria</taxon>
        <taxon>Pasteurellales</taxon>
        <taxon>Psittacicellaceae</taxon>
        <taxon>Psittacicella</taxon>
    </lineage>
</organism>
<dbReference type="AlphaFoldDB" id="A0A3A1Y9F7"/>
<proteinExistence type="predicted"/>
<feature type="transmembrane region" description="Helical" evidence="1">
    <location>
        <begin position="93"/>
        <end position="114"/>
    </location>
</feature>
<reference evidence="3 4" key="1">
    <citation type="submission" date="2017-08" db="EMBL/GenBank/DDBJ databases">
        <title>Reclassification of Bisgaard taxon 37 and 44.</title>
        <authorList>
            <person name="Christensen H."/>
        </authorList>
    </citation>
    <scope>NUCLEOTIDE SEQUENCE [LARGE SCALE GENOMIC DNA]</scope>
    <source>
        <strain evidence="3 4">B96_4</strain>
    </source>
</reference>
<name>A0A3A1Y9F7_9GAMM</name>
<dbReference type="RefSeq" id="WP_119496399.1">
    <property type="nucleotide sequence ID" value="NZ_NRJH01000008.1"/>
</dbReference>
<keyword evidence="1" id="KW-0472">Membrane</keyword>
<evidence type="ECO:0000256" key="2">
    <source>
        <dbReference type="SAM" id="SignalP"/>
    </source>
</evidence>
<dbReference type="EMBL" id="NRJH01000008">
    <property type="protein sequence ID" value="RIY33828.1"/>
    <property type="molecule type" value="Genomic_DNA"/>
</dbReference>
<dbReference type="NCBIfam" id="NF041281">
    <property type="entry name" value="TraA_gammapb"/>
    <property type="match status" value="1"/>
</dbReference>
<gene>
    <name evidence="3" type="ORF">CJP74_00900</name>
</gene>
<keyword evidence="1" id="KW-0812">Transmembrane</keyword>
<dbReference type="OrthoDB" id="5679053at2"/>
<feature type="signal peptide" evidence="2">
    <location>
        <begin position="1"/>
        <end position="27"/>
    </location>
</feature>
<keyword evidence="2" id="KW-0732">Signal</keyword>
<evidence type="ECO:0000313" key="3">
    <source>
        <dbReference type="EMBL" id="RIY33828.1"/>
    </source>
</evidence>
<comment type="caution">
    <text evidence="3">The sequence shown here is derived from an EMBL/GenBank/DDBJ whole genome shotgun (WGS) entry which is preliminary data.</text>
</comment>
<dbReference type="InterPro" id="IPR059173">
    <property type="entry name" value="TraA_dom"/>
</dbReference>
<keyword evidence="1" id="KW-1133">Transmembrane helix</keyword>
<feature type="transmembrane region" description="Helical" evidence="1">
    <location>
        <begin position="68"/>
        <end position="86"/>
    </location>
</feature>
<accession>A0A3A1Y9F7</accession>